<dbReference type="InterPro" id="IPR006027">
    <property type="entry name" value="NusB_RsmB_TIM44"/>
</dbReference>
<name>A0A6J6AYT6_9ZZZZ</name>
<evidence type="ECO:0000256" key="4">
    <source>
        <dbReference type="ARBA" id="ARBA00023015"/>
    </source>
</evidence>
<dbReference type="AlphaFoldDB" id="A0A6J6AYT6"/>
<dbReference type="EMBL" id="CAEZSG010000012">
    <property type="protein sequence ID" value="CAB4531675.1"/>
    <property type="molecule type" value="Genomic_DNA"/>
</dbReference>
<dbReference type="InterPro" id="IPR035926">
    <property type="entry name" value="NusB-like_sf"/>
</dbReference>
<dbReference type="NCBIfam" id="TIGR01951">
    <property type="entry name" value="nusB"/>
    <property type="match status" value="1"/>
</dbReference>
<dbReference type="GO" id="GO:0003723">
    <property type="term" value="F:RNA binding"/>
    <property type="evidence" value="ECO:0007669"/>
    <property type="project" value="UniProtKB-KW"/>
</dbReference>
<dbReference type="SUPFAM" id="SSF48013">
    <property type="entry name" value="NusB-like"/>
    <property type="match status" value="1"/>
</dbReference>
<gene>
    <name evidence="7" type="ORF">UFOPK1413_00155</name>
    <name evidence="8" type="ORF">UFOPK3339_00835</name>
</gene>
<evidence type="ECO:0000256" key="1">
    <source>
        <dbReference type="ARBA" id="ARBA00005952"/>
    </source>
</evidence>
<dbReference type="PANTHER" id="PTHR11078">
    <property type="entry name" value="N UTILIZATION SUBSTANCE PROTEIN B-RELATED"/>
    <property type="match status" value="1"/>
</dbReference>
<evidence type="ECO:0000313" key="7">
    <source>
        <dbReference type="EMBL" id="CAB4531675.1"/>
    </source>
</evidence>
<dbReference type="GO" id="GO:0006353">
    <property type="term" value="P:DNA-templated transcription termination"/>
    <property type="evidence" value="ECO:0007669"/>
    <property type="project" value="InterPro"/>
</dbReference>
<keyword evidence="2" id="KW-0889">Transcription antitermination</keyword>
<evidence type="ECO:0000313" key="8">
    <source>
        <dbReference type="EMBL" id="CAB4869826.1"/>
    </source>
</evidence>
<evidence type="ECO:0000256" key="2">
    <source>
        <dbReference type="ARBA" id="ARBA00022814"/>
    </source>
</evidence>
<evidence type="ECO:0000256" key="5">
    <source>
        <dbReference type="ARBA" id="ARBA00023163"/>
    </source>
</evidence>
<accession>A0A6J6AYT6</accession>
<evidence type="ECO:0000256" key="3">
    <source>
        <dbReference type="ARBA" id="ARBA00022884"/>
    </source>
</evidence>
<dbReference type="EMBL" id="CAFBLF010000126">
    <property type="protein sequence ID" value="CAB4869826.1"/>
    <property type="molecule type" value="Genomic_DNA"/>
</dbReference>
<sequence>MSARTKARKAAFDALYESEQRGRTLNQALIDFDTRQGAKLQSLTEADFVRSILAGLDTNGSAIDAVISASLTGWTLARLYPVDRAILRISIWELTYTDTPPDVIRSEALALAAEYGSDDAVNFIGGILGAVTRKTVNKD</sequence>
<comment type="similarity">
    <text evidence="1">Belongs to the NusB family.</text>
</comment>
<feature type="domain" description="NusB/RsmB/TIM44" evidence="6">
    <location>
        <begin position="6"/>
        <end position="133"/>
    </location>
</feature>
<dbReference type="InterPro" id="IPR011605">
    <property type="entry name" value="NusB_fam"/>
</dbReference>
<evidence type="ECO:0000259" key="6">
    <source>
        <dbReference type="Pfam" id="PF01029"/>
    </source>
</evidence>
<dbReference type="GO" id="GO:0031564">
    <property type="term" value="P:transcription antitermination"/>
    <property type="evidence" value="ECO:0007669"/>
    <property type="project" value="UniProtKB-KW"/>
</dbReference>
<dbReference type="Gene3D" id="1.10.940.10">
    <property type="entry name" value="NusB-like"/>
    <property type="match status" value="1"/>
</dbReference>
<dbReference type="PANTHER" id="PTHR11078:SF3">
    <property type="entry name" value="ANTITERMINATION NUSB DOMAIN-CONTAINING PROTEIN"/>
    <property type="match status" value="1"/>
</dbReference>
<reference evidence="7" key="1">
    <citation type="submission" date="2020-05" db="EMBL/GenBank/DDBJ databases">
        <authorList>
            <person name="Chiriac C."/>
            <person name="Salcher M."/>
            <person name="Ghai R."/>
            <person name="Kavagutti S V."/>
        </authorList>
    </citation>
    <scope>NUCLEOTIDE SEQUENCE</scope>
</reference>
<organism evidence="7">
    <name type="scientific">freshwater metagenome</name>
    <dbReference type="NCBI Taxonomy" id="449393"/>
    <lineage>
        <taxon>unclassified sequences</taxon>
        <taxon>metagenomes</taxon>
        <taxon>ecological metagenomes</taxon>
    </lineage>
</organism>
<dbReference type="GO" id="GO:0005829">
    <property type="term" value="C:cytosol"/>
    <property type="evidence" value="ECO:0007669"/>
    <property type="project" value="TreeGrafter"/>
</dbReference>
<keyword evidence="5" id="KW-0804">Transcription</keyword>
<dbReference type="Pfam" id="PF01029">
    <property type="entry name" value="NusB"/>
    <property type="match status" value="1"/>
</dbReference>
<keyword evidence="4" id="KW-0805">Transcription regulation</keyword>
<protein>
    <submittedName>
        <fullName evidence="7">Unannotated protein</fullName>
    </submittedName>
</protein>
<dbReference type="HAMAP" id="MF_00073">
    <property type="entry name" value="NusB"/>
    <property type="match status" value="1"/>
</dbReference>
<proteinExistence type="inferred from homology"/>
<keyword evidence="3" id="KW-0694">RNA-binding</keyword>